<evidence type="ECO:0000313" key="4">
    <source>
        <dbReference type="EMBL" id="TCV88067.1"/>
    </source>
</evidence>
<dbReference type="OrthoDB" id="9772911at2"/>
<evidence type="ECO:0000259" key="3">
    <source>
        <dbReference type="Pfam" id="PF13406"/>
    </source>
</evidence>
<evidence type="ECO:0000259" key="2">
    <source>
        <dbReference type="Pfam" id="PF01471"/>
    </source>
</evidence>
<dbReference type="Gene3D" id="1.10.101.10">
    <property type="entry name" value="PGBD-like superfamily/PGBD"/>
    <property type="match status" value="1"/>
</dbReference>
<dbReference type="AlphaFoldDB" id="A0A4R3Y849"/>
<name>A0A4R3Y849_9PROT</name>
<dbReference type="GO" id="GO:0009253">
    <property type="term" value="P:peptidoglycan catabolic process"/>
    <property type="evidence" value="ECO:0007669"/>
    <property type="project" value="TreeGrafter"/>
</dbReference>
<feature type="signal peptide" evidence="1">
    <location>
        <begin position="1"/>
        <end position="25"/>
    </location>
</feature>
<dbReference type="InterPro" id="IPR023346">
    <property type="entry name" value="Lysozyme-like_dom_sf"/>
</dbReference>
<feature type="chain" id="PRO_5020693748" evidence="1">
    <location>
        <begin position="26"/>
        <end position="442"/>
    </location>
</feature>
<dbReference type="EMBL" id="SMCO01000004">
    <property type="protein sequence ID" value="TCV88067.1"/>
    <property type="molecule type" value="Genomic_DNA"/>
</dbReference>
<dbReference type="PANTHER" id="PTHR30163:SF8">
    <property type="entry name" value="LYTIC MUREIN TRANSGLYCOSYLASE"/>
    <property type="match status" value="1"/>
</dbReference>
<dbReference type="PANTHER" id="PTHR30163">
    <property type="entry name" value="MEMBRANE-BOUND LYTIC MUREIN TRANSGLYCOSYLASE B"/>
    <property type="match status" value="1"/>
</dbReference>
<dbReference type="Proteomes" id="UP000295367">
    <property type="component" value="Unassembled WGS sequence"/>
</dbReference>
<proteinExistence type="predicted"/>
<accession>A0A4R3Y849</accession>
<feature type="domain" description="Transglycosylase SLT" evidence="3">
    <location>
        <begin position="66"/>
        <end position="359"/>
    </location>
</feature>
<dbReference type="InterPro" id="IPR036366">
    <property type="entry name" value="PGBDSf"/>
</dbReference>
<dbReference type="Gene3D" id="1.10.530.10">
    <property type="match status" value="1"/>
</dbReference>
<dbReference type="Pfam" id="PF13406">
    <property type="entry name" value="SLT_2"/>
    <property type="match status" value="1"/>
</dbReference>
<evidence type="ECO:0000313" key="5">
    <source>
        <dbReference type="Proteomes" id="UP000295367"/>
    </source>
</evidence>
<dbReference type="SUPFAM" id="SSF47090">
    <property type="entry name" value="PGBD-like"/>
    <property type="match status" value="1"/>
</dbReference>
<organism evidence="4 5">
    <name type="scientific">Sulfurirhabdus autotrophica</name>
    <dbReference type="NCBI Taxonomy" id="1706046"/>
    <lineage>
        <taxon>Bacteria</taxon>
        <taxon>Pseudomonadati</taxon>
        <taxon>Pseudomonadota</taxon>
        <taxon>Betaproteobacteria</taxon>
        <taxon>Nitrosomonadales</taxon>
        <taxon>Sulfuricellaceae</taxon>
        <taxon>Sulfurirhabdus</taxon>
    </lineage>
</organism>
<reference evidence="4 5" key="1">
    <citation type="submission" date="2019-03" db="EMBL/GenBank/DDBJ databases">
        <title>Genomic Encyclopedia of Type Strains, Phase IV (KMG-IV): sequencing the most valuable type-strain genomes for metagenomic binning, comparative biology and taxonomic classification.</title>
        <authorList>
            <person name="Goeker M."/>
        </authorList>
    </citation>
    <scope>NUCLEOTIDE SEQUENCE [LARGE SCALE GENOMIC DNA]</scope>
    <source>
        <strain evidence="4 5">DSM 100309</strain>
    </source>
</reference>
<protein>
    <submittedName>
        <fullName evidence="4">Membrane-bound lytic murein transglycosylase B</fullName>
    </submittedName>
</protein>
<dbReference type="InterPro" id="IPR036365">
    <property type="entry name" value="PGBD-like_sf"/>
</dbReference>
<dbReference type="NCBIfam" id="TIGR02283">
    <property type="entry name" value="MltB_2"/>
    <property type="match status" value="1"/>
</dbReference>
<dbReference type="InterPro" id="IPR031304">
    <property type="entry name" value="SLT_2"/>
</dbReference>
<feature type="domain" description="Peptidoglycan binding-like" evidence="2">
    <location>
        <begin position="381"/>
        <end position="431"/>
    </location>
</feature>
<dbReference type="SUPFAM" id="SSF53955">
    <property type="entry name" value="Lysozyme-like"/>
    <property type="match status" value="1"/>
</dbReference>
<keyword evidence="1" id="KW-0732">Signal</keyword>
<dbReference type="Pfam" id="PF01471">
    <property type="entry name" value="PG_binding_1"/>
    <property type="match status" value="1"/>
</dbReference>
<dbReference type="PROSITE" id="PS51257">
    <property type="entry name" value="PROKAR_LIPOPROTEIN"/>
    <property type="match status" value="1"/>
</dbReference>
<comment type="caution">
    <text evidence="4">The sequence shown here is derived from an EMBL/GenBank/DDBJ whole genome shotgun (WGS) entry which is preliminary data.</text>
</comment>
<dbReference type="InterPro" id="IPR011970">
    <property type="entry name" value="MltB_2"/>
</dbReference>
<dbReference type="InterPro" id="IPR002477">
    <property type="entry name" value="Peptidoglycan-bd-like"/>
</dbReference>
<gene>
    <name evidence="4" type="ORF">EDC63_10424</name>
</gene>
<dbReference type="Gene3D" id="1.10.8.350">
    <property type="entry name" value="Bacterial muramidase"/>
    <property type="match status" value="1"/>
</dbReference>
<sequence length="442" mass="48177">MRKMNKKIAAKAAAFLVSMTIFGCAANGQAVKASPEQSQPQKAEPCPNCGLKDVDQAVAKQEGMLFSDWLAGFRIRLSNAGAKPETIASMLDGLEPDERIIERDQSQPEFVRPIWSYLESAASDLRIFNGREAYASRRKTINAIAARYGVRAEILLAVWGLESSYGTITGNNDIIRSLATLAWEGRRREWAESQLIAAAQMIDRGFATRDQLTGSWAGAMGQTQFIPTAYLEWSADWDGDGRRNIWTDEFDALASAANLLKQAGWQSGAPVVQEVVVPDTFKLDQWDPERSYLVSEWAARGLRRAGGEAWSAEDLERAARLELPAGRGGPGFLTFPNFRVIKRYNNSTSYALGVAYLAEGIAGGATITGAWPKDNVPLTTSQTRELQVALNVLGYNSGQPDGLAGPNTRRALRDFQRAKHLDADGYVGSSAYNAVMAAAASK</sequence>
<dbReference type="InterPro" id="IPR043426">
    <property type="entry name" value="MltB-like"/>
</dbReference>
<keyword evidence="5" id="KW-1185">Reference proteome</keyword>
<dbReference type="GO" id="GO:0008933">
    <property type="term" value="F:peptidoglycan lytic transglycosylase activity"/>
    <property type="evidence" value="ECO:0007669"/>
    <property type="project" value="TreeGrafter"/>
</dbReference>
<evidence type="ECO:0000256" key="1">
    <source>
        <dbReference type="SAM" id="SignalP"/>
    </source>
</evidence>